<keyword evidence="1" id="KW-1133">Transmembrane helix</keyword>
<keyword evidence="4" id="KW-1185">Reference proteome</keyword>
<feature type="transmembrane region" description="Helical" evidence="1">
    <location>
        <begin position="57"/>
        <end position="74"/>
    </location>
</feature>
<keyword evidence="1" id="KW-0472">Membrane</keyword>
<feature type="domain" description="SPW repeat-containing integral membrane" evidence="2">
    <location>
        <begin position="4"/>
        <end position="95"/>
    </location>
</feature>
<dbReference type="Proteomes" id="UP000317036">
    <property type="component" value="Unassembled WGS sequence"/>
</dbReference>
<evidence type="ECO:0000256" key="1">
    <source>
        <dbReference type="SAM" id="Phobius"/>
    </source>
</evidence>
<evidence type="ECO:0000313" key="4">
    <source>
        <dbReference type="Proteomes" id="UP000317036"/>
    </source>
</evidence>
<dbReference type="Pfam" id="PF03779">
    <property type="entry name" value="SPW"/>
    <property type="match status" value="1"/>
</dbReference>
<name>A0A559JK60_9BACL</name>
<feature type="transmembrane region" description="Helical" evidence="1">
    <location>
        <begin position="31"/>
        <end position="50"/>
    </location>
</feature>
<organism evidence="3 4">
    <name type="scientific">Paenibacillus cremeus</name>
    <dbReference type="NCBI Taxonomy" id="2163881"/>
    <lineage>
        <taxon>Bacteria</taxon>
        <taxon>Bacillati</taxon>
        <taxon>Bacillota</taxon>
        <taxon>Bacilli</taxon>
        <taxon>Bacillales</taxon>
        <taxon>Paenibacillaceae</taxon>
        <taxon>Paenibacillus</taxon>
    </lineage>
</organism>
<dbReference type="InterPro" id="IPR005530">
    <property type="entry name" value="SPW"/>
</dbReference>
<accession>A0A559JK60</accession>
<comment type="caution">
    <text evidence="3">The sequence shown here is derived from an EMBL/GenBank/DDBJ whole genome shotgun (WGS) entry which is preliminary data.</text>
</comment>
<sequence length="102" mass="10986">MKVRNVLSALIGIWFAAAPWIFGFADQNGALWTSVVFGVIQLIASLWAGGKLGWQNLVSAVTGIWFIVFPFLFPVSSGELWTSIVLGVVTVALNLMDSGNKS</sequence>
<feature type="transmembrane region" description="Helical" evidence="1">
    <location>
        <begin position="7"/>
        <end position="25"/>
    </location>
</feature>
<feature type="transmembrane region" description="Helical" evidence="1">
    <location>
        <begin position="80"/>
        <end position="96"/>
    </location>
</feature>
<dbReference type="RefSeq" id="WP_144854793.1">
    <property type="nucleotide sequence ID" value="NZ_VNJI01000078.1"/>
</dbReference>
<evidence type="ECO:0000259" key="2">
    <source>
        <dbReference type="Pfam" id="PF03779"/>
    </source>
</evidence>
<protein>
    <recommendedName>
        <fullName evidence="2">SPW repeat-containing integral membrane domain-containing protein</fullName>
    </recommendedName>
</protein>
<reference evidence="3 4" key="1">
    <citation type="submission" date="2019-07" db="EMBL/GenBank/DDBJ databases">
        <authorList>
            <person name="Kim J."/>
        </authorList>
    </citation>
    <scope>NUCLEOTIDE SEQUENCE [LARGE SCALE GENOMIC DNA]</scope>
    <source>
        <strain evidence="3 4">JC52</strain>
    </source>
</reference>
<keyword evidence="1" id="KW-0812">Transmembrane</keyword>
<dbReference type="AlphaFoldDB" id="A0A559JK60"/>
<gene>
    <name evidence="3" type="ORF">FPZ49_33560</name>
</gene>
<dbReference type="EMBL" id="VNJI01000078">
    <property type="protein sequence ID" value="TVY00262.1"/>
    <property type="molecule type" value="Genomic_DNA"/>
</dbReference>
<proteinExistence type="predicted"/>
<dbReference type="OrthoDB" id="32521at2"/>
<evidence type="ECO:0000313" key="3">
    <source>
        <dbReference type="EMBL" id="TVY00262.1"/>
    </source>
</evidence>